<dbReference type="PANTHER" id="PTHR28671:SF3">
    <property type="entry name" value="COILED-COIL DOMAIN-CONTAINING PROTEIN 169"/>
    <property type="match status" value="1"/>
</dbReference>
<feature type="region of interest" description="Disordered" evidence="2">
    <location>
        <begin position="162"/>
        <end position="186"/>
    </location>
</feature>
<dbReference type="OrthoDB" id="6615663at2759"/>
<protein>
    <submittedName>
        <fullName evidence="4">Coiled-coil domain-containing protein 169-like</fullName>
    </submittedName>
</protein>
<organism evidence="3 4">
    <name type="scientific">Geotrypetes seraphini</name>
    <name type="common">Gaboon caecilian</name>
    <name type="synonym">Caecilia seraphini</name>
    <dbReference type="NCBI Taxonomy" id="260995"/>
    <lineage>
        <taxon>Eukaryota</taxon>
        <taxon>Metazoa</taxon>
        <taxon>Chordata</taxon>
        <taxon>Craniata</taxon>
        <taxon>Vertebrata</taxon>
        <taxon>Euteleostomi</taxon>
        <taxon>Amphibia</taxon>
        <taxon>Gymnophiona</taxon>
        <taxon>Geotrypetes</taxon>
    </lineage>
</organism>
<dbReference type="InterPro" id="IPR028022">
    <property type="entry name" value="DUF4600"/>
</dbReference>
<feature type="compositionally biased region" description="Basic and acidic residues" evidence="2">
    <location>
        <begin position="162"/>
        <end position="183"/>
    </location>
</feature>
<reference evidence="4" key="1">
    <citation type="submission" date="2025-08" db="UniProtKB">
        <authorList>
            <consortium name="RefSeq"/>
        </authorList>
    </citation>
    <scope>IDENTIFICATION</scope>
</reference>
<keyword evidence="1" id="KW-0175">Coiled coil</keyword>
<evidence type="ECO:0000313" key="3">
    <source>
        <dbReference type="Proteomes" id="UP000515159"/>
    </source>
</evidence>
<dbReference type="FunCoup" id="A0A6P8RLZ7">
    <property type="interactions" value="71"/>
</dbReference>
<dbReference type="GeneID" id="117363126"/>
<feature type="coiled-coil region" evidence="1">
    <location>
        <begin position="13"/>
        <end position="146"/>
    </location>
</feature>
<dbReference type="AlphaFoldDB" id="A0A6P8RLZ7"/>
<dbReference type="Pfam" id="PF15372">
    <property type="entry name" value="DUF4600"/>
    <property type="match status" value="1"/>
</dbReference>
<evidence type="ECO:0000256" key="1">
    <source>
        <dbReference type="SAM" id="Coils"/>
    </source>
</evidence>
<sequence>MGEGAEDFSAFPTDQLRTELEQEQQMKEMLELSISEMRSTVTELGKRLGSVEDERNEWKTRYETQMELNRQVERHIDLLQEKVKHMRGDPADRLSSVRAYDQMPVSALNQFIKQLEAEKMSVQNQLKDYELRMEQESKAYHKANDERRTYLAEISQISAALEAKRQQTDPVHGSRTDPVHGSRENQILKGIYNIPANQRILDPKKGPIKKTAAVKHLPKLKH</sequence>
<dbReference type="PANTHER" id="PTHR28671">
    <property type="entry name" value="COILED-COIL DOMAIN-CONTAINING PROTEIN 169"/>
    <property type="match status" value="1"/>
</dbReference>
<name>A0A6P8RLZ7_GEOSA</name>
<dbReference type="RefSeq" id="XP_033806334.1">
    <property type="nucleotide sequence ID" value="XM_033950443.1"/>
</dbReference>
<keyword evidence="3" id="KW-1185">Reference proteome</keyword>
<evidence type="ECO:0000313" key="4">
    <source>
        <dbReference type="RefSeq" id="XP_033806334.1"/>
    </source>
</evidence>
<gene>
    <name evidence="4" type="primary">LOC117363126</name>
</gene>
<dbReference type="InParanoid" id="A0A6P8RLZ7"/>
<evidence type="ECO:0000256" key="2">
    <source>
        <dbReference type="SAM" id="MobiDB-lite"/>
    </source>
</evidence>
<proteinExistence type="predicted"/>
<accession>A0A6P8RLZ7</accession>
<dbReference type="KEGG" id="gsh:117363126"/>
<dbReference type="Proteomes" id="UP000515159">
    <property type="component" value="Chromosome 6"/>
</dbReference>